<reference evidence="7 8" key="1">
    <citation type="journal article" date="2017" name="Mol. Plant">
        <title>The Genome of Medicinal Plant Macleaya cordata Provides New Insights into Benzylisoquinoline Alkaloids Metabolism.</title>
        <authorList>
            <person name="Liu X."/>
            <person name="Liu Y."/>
            <person name="Huang P."/>
            <person name="Ma Y."/>
            <person name="Qing Z."/>
            <person name="Tang Q."/>
            <person name="Cao H."/>
            <person name="Cheng P."/>
            <person name="Zheng Y."/>
            <person name="Yuan Z."/>
            <person name="Zhou Y."/>
            <person name="Liu J."/>
            <person name="Tang Z."/>
            <person name="Zhuo Y."/>
            <person name="Zhang Y."/>
            <person name="Yu L."/>
            <person name="Huang J."/>
            <person name="Yang P."/>
            <person name="Peng Q."/>
            <person name="Zhang J."/>
            <person name="Jiang W."/>
            <person name="Zhang Z."/>
            <person name="Lin K."/>
            <person name="Ro D.K."/>
            <person name="Chen X."/>
            <person name="Xiong X."/>
            <person name="Shang Y."/>
            <person name="Huang S."/>
            <person name="Zeng J."/>
        </authorList>
    </citation>
    <scope>NUCLEOTIDE SEQUENCE [LARGE SCALE GENOMIC DNA]</scope>
    <source>
        <strain evidence="8">cv. BLH2017</strain>
        <tissue evidence="7">Root</tissue>
    </source>
</reference>
<feature type="compositionally biased region" description="Basic and acidic residues" evidence="5">
    <location>
        <begin position="159"/>
        <end position="176"/>
    </location>
</feature>
<keyword evidence="8" id="KW-1185">Reference proteome</keyword>
<dbReference type="InterPro" id="IPR045210">
    <property type="entry name" value="RING-Ubox_PUB"/>
</dbReference>
<dbReference type="SUPFAM" id="SSF48371">
    <property type="entry name" value="ARM repeat"/>
    <property type="match status" value="1"/>
</dbReference>
<evidence type="ECO:0000256" key="5">
    <source>
        <dbReference type="SAM" id="MobiDB-lite"/>
    </source>
</evidence>
<dbReference type="Gene3D" id="1.25.10.10">
    <property type="entry name" value="Leucine-rich Repeat Variant"/>
    <property type="match status" value="1"/>
</dbReference>
<organism evidence="7 8">
    <name type="scientific">Macleaya cordata</name>
    <name type="common">Five-seeded plume-poppy</name>
    <name type="synonym">Bocconia cordata</name>
    <dbReference type="NCBI Taxonomy" id="56857"/>
    <lineage>
        <taxon>Eukaryota</taxon>
        <taxon>Viridiplantae</taxon>
        <taxon>Streptophyta</taxon>
        <taxon>Embryophyta</taxon>
        <taxon>Tracheophyta</taxon>
        <taxon>Spermatophyta</taxon>
        <taxon>Magnoliopsida</taxon>
        <taxon>Ranunculales</taxon>
        <taxon>Papaveraceae</taxon>
        <taxon>Papaveroideae</taxon>
        <taxon>Macleaya</taxon>
    </lineage>
</organism>
<dbReference type="GO" id="GO:0061630">
    <property type="term" value="F:ubiquitin protein ligase activity"/>
    <property type="evidence" value="ECO:0007669"/>
    <property type="project" value="UniProtKB-EC"/>
</dbReference>
<feature type="region of interest" description="Disordered" evidence="5">
    <location>
        <begin position="1"/>
        <end position="27"/>
    </location>
</feature>
<feature type="compositionally biased region" description="Low complexity" evidence="5">
    <location>
        <begin position="213"/>
        <end position="222"/>
    </location>
</feature>
<dbReference type="AlphaFoldDB" id="A0A200QRH3"/>
<comment type="pathway">
    <text evidence="2">Protein modification; protein ubiquitination.</text>
</comment>
<dbReference type="GO" id="GO:0016567">
    <property type="term" value="P:protein ubiquitination"/>
    <property type="evidence" value="ECO:0007669"/>
    <property type="project" value="UniProtKB-UniPathway"/>
</dbReference>
<name>A0A200QRH3_MACCD</name>
<dbReference type="EC" id="2.3.2.27" evidence="3"/>
<dbReference type="Gene3D" id="3.30.40.10">
    <property type="entry name" value="Zinc/RING finger domain, C3HC4 (zinc finger)"/>
    <property type="match status" value="1"/>
</dbReference>
<dbReference type="UniPathway" id="UPA00143"/>
<keyword evidence="4" id="KW-0808">Transferase</keyword>
<evidence type="ECO:0000313" key="7">
    <source>
        <dbReference type="EMBL" id="OVA13067.1"/>
    </source>
</evidence>
<accession>A0A200QRH3</accession>
<dbReference type="OrthoDB" id="10064100at2759"/>
<dbReference type="SMART" id="SM00504">
    <property type="entry name" value="Ubox"/>
    <property type="match status" value="1"/>
</dbReference>
<dbReference type="PROSITE" id="PS51698">
    <property type="entry name" value="U_BOX"/>
    <property type="match status" value="1"/>
</dbReference>
<evidence type="ECO:0000256" key="3">
    <source>
        <dbReference type="ARBA" id="ARBA00012483"/>
    </source>
</evidence>
<dbReference type="InterPro" id="IPR011989">
    <property type="entry name" value="ARM-like"/>
</dbReference>
<comment type="catalytic activity">
    <reaction evidence="1">
        <text>S-ubiquitinyl-[E2 ubiquitin-conjugating enzyme]-L-cysteine + [acceptor protein]-L-lysine = [E2 ubiquitin-conjugating enzyme]-L-cysteine + N(6)-ubiquitinyl-[acceptor protein]-L-lysine.</text>
        <dbReference type="EC" id="2.3.2.27"/>
    </reaction>
</comment>
<evidence type="ECO:0000313" key="8">
    <source>
        <dbReference type="Proteomes" id="UP000195402"/>
    </source>
</evidence>
<dbReference type="Pfam" id="PF23568">
    <property type="entry name" value="ARM_LIN"/>
    <property type="match status" value="1"/>
</dbReference>
<dbReference type="STRING" id="56857.A0A200QRH3"/>
<dbReference type="InterPro" id="IPR003613">
    <property type="entry name" value="Ubox_domain"/>
</dbReference>
<proteinExistence type="predicted"/>
<dbReference type="InterPro" id="IPR016024">
    <property type="entry name" value="ARM-type_fold"/>
</dbReference>
<dbReference type="SUPFAM" id="SSF57850">
    <property type="entry name" value="RING/U-box"/>
    <property type="match status" value="1"/>
</dbReference>
<dbReference type="InterPro" id="IPR013083">
    <property type="entry name" value="Znf_RING/FYVE/PHD"/>
</dbReference>
<feature type="domain" description="U-box" evidence="6">
    <location>
        <begin position="683"/>
        <end position="758"/>
    </location>
</feature>
<dbReference type="Pfam" id="PF04564">
    <property type="entry name" value="U-box"/>
    <property type="match status" value="1"/>
</dbReference>
<protein>
    <recommendedName>
        <fullName evidence="3">RING-type E3 ubiquitin transferase</fullName>
        <ecNumber evidence="3">2.3.2.27</ecNumber>
    </recommendedName>
</protein>
<comment type="caution">
    <text evidence="7">The sequence shown here is derived from an EMBL/GenBank/DDBJ whole genome shotgun (WGS) entry which is preliminary data.</text>
</comment>
<dbReference type="InterPro" id="IPR055566">
    <property type="entry name" value="ARM_LIN"/>
</dbReference>
<dbReference type="OMA" id="IPQDFIC"/>
<dbReference type="InterPro" id="IPR056512">
    <property type="entry name" value="LIN_N"/>
</dbReference>
<evidence type="ECO:0000256" key="1">
    <source>
        <dbReference type="ARBA" id="ARBA00000900"/>
    </source>
</evidence>
<dbReference type="PANTHER" id="PTHR35549">
    <property type="entry name" value="OS04G0584500 PROTEIN"/>
    <property type="match status" value="1"/>
</dbReference>
<feature type="region of interest" description="Disordered" evidence="5">
    <location>
        <begin position="39"/>
        <end position="91"/>
    </location>
</feature>
<sequence>MASPSLEDLLSEEGFKGGKLNTKSRLSFGSKAVSMPLYRDNEQNQLGSGSSKIKIRTDRTRSDMSRYKPRSENEKYEQVRSRKPRDNLVGSERIARGLKEKDLRRDRETEITEEIGSNEIQEFEKFHVRLTEDFSGNDEVVSERRRSDVRESERIKDKFSNELRGESGKGKDRDRYSNGFGERQKHKEKSNKHIMGDTGFSDFNGKNLQQPESSYSKSNRSSQNGKILENLWSGKLQDIEQPVYEPALDEVAIQATVSILNGHIKHFLKDENFRESLRENCISCLNSIKLDKEHHADSKVIASLEQAMETVERVTEEYGNAKELKKASLQLSFITSLNSRDLEDGYTSGFPYSQLSACAHLYLSVIYKLQKKDRVSAKHLLQVFCDSPSQARKVLLPGLWDYLFLPHLSHLGVWYDKEEKSIPDSSSGGKKKKHLQKVYNELLDSGTYQFAAYYKDWLTDGVEAPSLPCIQIPSMPVRGVSRGGSHGHSPQLGSPVSSVSSQPMISKKLYDAVFGSSNKLDGVHGVEDREEQESFKSCMTIVDVIAEEDKRTLIYSPECRKYNGQLVQEIPIESAAENVPNHVADELLSTTSEGWRSNRASAPREEERKDEVKNIHMWRTIPEKHGLRRKKANELILKKLAESVFQQQRTEDLVDPTAAIPISPSKDMPVNDSNKNEESFFSNIPKEFICPITGELFEDPVTLETGQTFDRIAIKDWFDQGNRTCPVTGRILECHVVPITNFVLKRVIDSWKSEHCRNLLAFASQIEGSSSSHGIKTKDERAILILEQLLFNFRAEERLMNAKHLISLGGLQFLIRRFELGSLEEKARIAALLSCCIEADGACRKYLAKNIKKTCLLELLYNKQVKTRTNAVLLLTELICLNRRTEVTSFLSSLQKEGTMNTMHVLLVYLQSCSPDQKPLVAVLLLHFDLLVEPQKYSIYREEAVDSITVALDCSLTDEKLRQQCCRALLILAGQFSFSGEVLTENWCLRQAGFYDKVSSTYSLDNVEECFLIDKTIPLEEEEKSREEWWKNLAASLLGNGKKPFLEIISKCLGSENLSLVRTCMITVAWMSQALTLLSQVEFQLFAFSALVPRLKQILENGERIEHRVLASMSILNFAKISGQ</sequence>
<gene>
    <name evidence="7" type="ORF">BVC80_8941g21</name>
</gene>
<dbReference type="Pfam" id="PF23628">
    <property type="entry name" value="ARM_LIN_C"/>
    <property type="match status" value="1"/>
</dbReference>
<dbReference type="PANTHER" id="PTHR35549:SF1">
    <property type="entry name" value="OS04G0584500 PROTEIN"/>
    <property type="match status" value="1"/>
</dbReference>
<feature type="region of interest" description="Disordered" evidence="5">
    <location>
        <begin position="159"/>
        <end position="222"/>
    </location>
</feature>
<evidence type="ECO:0000259" key="6">
    <source>
        <dbReference type="PROSITE" id="PS51698"/>
    </source>
</evidence>
<dbReference type="CDD" id="cd16664">
    <property type="entry name" value="RING-Ubox_PUB"/>
    <property type="match status" value="1"/>
</dbReference>
<evidence type="ECO:0000256" key="4">
    <source>
        <dbReference type="ARBA" id="ARBA00022679"/>
    </source>
</evidence>
<evidence type="ECO:0000256" key="2">
    <source>
        <dbReference type="ARBA" id="ARBA00004906"/>
    </source>
</evidence>
<dbReference type="InParanoid" id="A0A200QRH3"/>
<dbReference type="EMBL" id="MVGT01001242">
    <property type="protein sequence ID" value="OVA13067.1"/>
    <property type="molecule type" value="Genomic_DNA"/>
</dbReference>
<dbReference type="Proteomes" id="UP000195402">
    <property type="component" value="Unassembled WGS sequence"/>
</dbReference>
<feature type="compositionally biased region" description="Basic and acidic residues" evidence="5">
    <location>
        <begin position="55"/>
        <end position="86"/>
    </location>
</feature>